<evidence type="ECO:0000256" key="2">
    <source>
        <dbReference type="ARBA" id="ARBA00004613"/>
    </source>
</evidence>
<keyword evidence="7" id="KW-0325">Glycoprotein</keyword>
<evidence type="ECO:0000256" key="7">
    <source>
        <dbReference type="ARBA" id="ARBA00023180"/>
    </source>
</evidence>
<proteinExistence type="predicted"/>
<evidence type="ECO:0000256" key="1">
    <source>
        <dbReference type="ARBA" id="ARBA00004236"/>
    </source>
</evidence>
<dbReference type="GO" id="GO:0005576">
    <property type="term" value="C:extracellular region"/>
    <property type="evidence" value="ECO:0007669"/>
    <property type="project" value="UniProtKB-SubCell"/>
</dbReference>
<evidence type="ECO:0000259" key="8">
    <source>
        <dbReference type="SMART" id="SM00134"/>
    </source>
</evidence>
<accession>A0A3B3RIH9</accession>
<feature type="domain" description="UPAR/Ly6" evidence="8">
    <location>
        <begin position="57"/>
        <end position="141"/>
    </location>
</feature>
<dbReference type="Gene3D" id="2.10.60.10">
    <property type="entry name" value="CD59"/>
    <property type="match status" value="2"/>
</dbReference>
<dbReference type="Pfam" id="PF00087">
    <property type="entry name" value="Toxin_TOLIP"/>
    <property type="match status" value="1"/>
</dbReference>
<organism evidence="9 10">
    <name type="scientific">Paramormyrops kingsleyae</name>
    <dbReference type="NCBI Taxonomy" id="1676925"/>
    <lineage>
        <taxon>Eukaryota</taxon>
        <taxon>Metazoa</taxon>
        <taxon>Chordata</taxon>
        <taxon>Craniata</taxon>
        <taxon>Vertebrata</taxon>
        <taxon>Euteleostomi</taxon>
        <taxon>Actinopterygii</taxon>
        <taxon>Neopterygii</taxon>
        <taxon>Teleostei</taxon>
        <taxon>Osteoglossocephala</taxon>
        <taxon>Osteoglossomorpha</taxon>
        <taxon>Osteoglossiformes</taxon>
        <taxon>Mormyridae</taxon>
        <taxon>Paramormyrops</taxon>
    </lineage>
</organism>
<dbReference type="PANTHER" id="PTHR20914">
    <property type="entry name" value="LY6/PLAUR DOMAIN-CONTAINING PROTEIN 8"/>
    <property type="match status" value="1"/>
</dbReference>
<dbReference type="GO" id="GO:0005886">
    <property type="term" value="C:plasma membrane"/>
    <property type="evidence" value="ECO:0007669"/>
    <property type="project" value="UniProtKB-SubCell"/>
</dbReference>
<dbReference type="SMART" id="SM00134">
    <property type="entry name" value="LU"/>
    <property type="match status" value="2"/>
</dbReference>
<dbReference type="GeneTree" id="ENSGT00940000163304"/>
<keyword evidence="3" id="KW-1003">Cell membrane</keyword>
<evidence type="ECO:0000256" key="4">
    <source>
        <dbReference type="ARBA" id="ARBA00022525"/>
    </source>
</evidence>
<dbReference type="SUPFAM" id="SSF57302">
    <property type="entry name" value="Snake toxin-like"/>
    <property type="match status" value="2"/>
</dbReference>
<evidence type="ECO:0000313" key="9">
    <source>
        <dbReference type="Ensembl" id="ENSPKIP00000018148.1"/>
    </source>
</evidence>
<dbReference type="InterPro" id="IPR016054">
    <property type="entry name" value="LY6_UPA_recep-like"/>
</dbReference>
<dbReference type="Ensembl" id="ENSPKIT00000042676.1">
    <property type="protein sequence ID" value="ENSPKIP00000018148.1"/>
    <property type="gene ID" value="ENSPKIG00000003819.1"/>
</dbReference>
<dbReference type="InterPro" id="IPR050918">
    <property type="entry name" value="CNF-like_PLA2_Inhibitor"/>
</dbReference>
<keyword evidence="6" id="KW-0472">Membrane</keyword>
<dbReference type="AlphaFoldDB" id="A0A3B3RIH9"/>
<keyword evidence="4" id="KW-0964">Secreted</keyword>
<dbReference type="InterPro" id="IPR045860">
    <property type="entry name" value="Snake_toxin-like_sf"/>
</dbReference>
<keyword evidence="5" id="KW-0732">Signal</keyword>
<comment type="subcellular location">
    <subcellularLocation>
        <location evidence="1">Cell membrane</location>
    </subcellularLocation>
    <subcellularLocation>
        <location evidence="2">Secreted</location>
    </subcellularLocation>
</comment>
<dbReference type="Pfam" id="PF00021">
    <property type="entry name" value="UPAR_LY6"/>
    <property type="match status" value="1"/>
</dbReference>
<dbReference type="PANTHER" id="PTHR20914:SF9">
    <property type="entry name" value="COILED, ISOFORM A"/>
    <property type="match status" value="1"/>
</dbReference>
<dbReference type="STRING" id="1676925.ENSPKIP00000018148"/>
<reference evidence="9" key="2">
    <citation type="submission" date="2025-09" db="UniProtKB">
        <authorList>
            <consortium name="Ensembl"/>
        </authorList>
    </citation>
    <scope>IDENTIFICATION</scope>
</reference>
<evidence type="ECO:0000256" key="3">
    <source>
        <dbReference type="ARBA" id="ARBA00022475"/>
    </source>
</evidence>
<keyword evidence="10" id="KW-1185">Reference proteome</keyword>
<dbReference type="InterPro" id="IPR035076">
    <property type="entry name" value="Toxin/TOLIP"/>
</dbReference>
<protein>
    <recommendedName>
        <fullName evidence="8">UPAR/Ly6 domain-containing protein</fullName>
    </recommendedName>
</protein>
<reference evidence="9" key="1">
    <citation type="submission" date="2025-08" db="UniProtKB">
        <authorList>
            <consortium name="Ensembl"/>
        </authorList>
    </citation>
    <scope>IDENTIFICATION</scope>
</reference>
<name>A0A3B3RIH9_9TELE</name>
<evidence type="ECO:0000256" key="6">
    <source>
        <dbReference type="ARBA" id="ARBA00023136"/>
    </source>
</evidence>
<evidence type="ECO:0000256" key="5">
    <source>
        <dbReference type="ARBA" id="ARBA00022729"/>
    </source>
</evidence>
<evidence type="ECO:0000313" key="10">
    <source>
        <dbReference type="Proteomes" id="UP000261540"/>
    </source>
</evidence>
<sequence>MVGACELHTQTADGMNQTTSLEQSGGQTVTLPCHPLPMKLIVSLIIACALFNKVYSLQCYNCLREWCIPEKVTCPSAQKCGSTAALSVTGEGNKPLSHERRCMQPKECISGSVNLGFVRIGINTTCCSTDFCNAETIPEYSKHPFNGKKCFTCSEKNCTSTLTCKGDENSCVKATDTAEGRTKISKGCISSSLCADNVPLLNTVFNKITFNCCEGDLCNTAHSHAGLSLLLLLPLACFSLFH</sequence>
<dbReference type="Proteomes" id="UP000261540">
    <property type="component" value="Unplaced"/>
</dbReference>
<feature type="domain" description="UPAR/Ly6" evidence="8">
    <location>
        <begin position="149"/>
        <end position="232"/>
    </location>
</feature>